<evidence type="ECO:0000256" key="1">
    <source>
        <dbReference type="SAM" id="Phobius"/>
    </source>
</evidence>
<keyword evidence="4" id="KW-1185">Reference proteome</keyword>
<accession>A0A5J5IIP0</accession>
<dbReference type="RefSeq" id="WP_150415338.1">
    <property type="nucleotide sequence ID" value="NZ_VYQF01000003.1"/>
</dbReference>
<feature type="domain" description="CCDC81-like prokaryotic HU" evidence="2">
    <location>
        <begin position="60"/>
        <end position="121"/>
    </location>
</feature>
<protein>
    <recommendedName>
        <fullName evidence="2">CCDC81-like prokaryotic HU domain-containing protein</fullName>
    </recommendedName>
</protein>
<dbReference type="InterPro" id="IPR041268">
    <property type="entry name" value="HU-CCDC81_bac_2"/>
</dbReference>
<dbReference type="AlphaFoldDB" id="A0A5J5IIP0"/>
<dbReference type="Pfam" id="PF18175">
    <property type="entry name" value="HU-CCDC81_bac_2"/>
    <property type="match status" value="1"/>
</dbReference>
<feature type="transmembrane region" description="Helical" evidence="1">
    <location>
        <begin position="169"/>
        <end position="187"/>
    </location>
</feature>
<evidence type="ECO:0000313" key="3">
    <source>
        <dbReference type="EMBL" id="KAA9038617.1"/>
    </source>
</evidence>
<keyword evidence="1" id="KW-0472">Membrane</keyword>
<evidence type="ECO:0000313" key="4">
    <source>
        <dbReference type="Proteomes" id="UP000326903"/>
    </source>
</evidence>
<reference evidence="3 4" key="1">
    <citation type="submission" date="2019-09" db="EMBL/GenBank/DDBJ databases">
        <title>Draft genome sequence of Ginsengibacter sp. BR5-29.</title>
        <authorList>
            <person name="Im W.-T."/>
        </authorList>
    </citation>
    <scope>NUCLEOTIDE SEQUENCE [LARGE SCALE GENOMIC DNA]</scope>
    <source>
        <strain evidence="3 4">BR5-29</strain>
    </source>
</reference>
<keyword evidence="1" id="KW-1133">Transmembrane helix</keyword>
<gene>
    <name evidence="3" type="ORF">FW778_13775</name>
</gene>
<sequence length="215" mass="24481">MQDLIASYLIQKKECHLPLLGNFIIKSVPAYLDVANKKIFPSIDEIVFSEDENYLSEGLKEYLAQLQHISLQEAEEKINNWSLHAKIKLDLGERIDFASVGSLQKEASGNILFDQENDFNFYEPVTAERVIHKNTEHAVLVGDKETTSVVMNEFYKDDIVIEKKSSWKIWAIVLLSIALLVLIIYFYNHSFSVNGIANKTAFPVQEPPATYSVPQ</sequence>
<dbReference type="EMBL" id="VYQF01000003">
    <property type="protein sequence ID" value="KAA9038617.1"/>
    <property type="molecule type" value="Genomic_DNA"/>
</dbReference>
<evidence type="ECO:0000259" key="2">
    <source>
        <dbReference type="Pfam" id="PF18175"/>
    </source>
</evidence>
<comment type="caution">
    <text evidence="3">The sequence shown here is derived from an EMBL/GenBank/DDBJ whole genome shotgun (WGS) entry which is preliminary data.</text>
</comment>
<name>A0A5J5IIP0_9BACT</name>
<proteinExistence type="predicted"/>
<organism evidence="3 4">
    <name type="scientific">Ginsengibacter hankyongi</name>
    <dbReference type="NCBI Taxonomy" id="2607284"/>
    <lineage>
        <taxon>Bacteria</taxon>
        <taxon>Pseudomonadati</taxon>
        <taxon>Bacteroidota</taxon>
        <taxon>Chitinophagia</taxon>
        <taxon>Chitinophagales</taxon>
        <taxon>Chitinophagaceae</taxon>
        <taxon>Ginsengibacter</taxon>
    </lineage>
</organism>
<keyword evidence="1" id="KW-0812">Transmembrane</keyword>
<dbReference type="Proteomes" id="UP000326903">
    <property type="component" value="Unassembled WGS sequence"/>
</dbReference>